<keyword evidence="13" id="KW-0812">Transmembrane</keyword>
<dbReference type="SMART" id="SM00388">
    <property type="entry name" value="HisKA"/>
    <property type="match status" value="1"/>
</dbReference>
<dbReference type="Pfam" id="PF02518">
    <property type="entry name" value="HATPase_c"/>
    <property type="match status" value="1"/>
</dbReference>
<dbReference type="Proteomes" id="UP000198779">
    <property type="component" value="Unassembled WGS sequence"/>
</dbReference>
<dbReference type="Gene3D" id="3.40.50.2300">
    <property type="match status" value="1"/>
</dbReference>
<dbReference type="CDD" id="cd00075">
    <property type="entry name" value="HATPase"/>
    <property type="match status" value="1"/>
</dbReference>
<evidence type="ECO:0000256" key="13">
    <source>
        <dbReference type="SAM" id="Phobius"/>
    </source>
</evidence>
<dbReference type="EC" id="2.7.13.3" evidence="2"/>
<dbReference type="InterPro" id="IPR011006">
    <property type="entry name" value="CheY-like_superfamily"/>
</dbReference>
<dbReference type="FunFam" id="3.30.565.10:FF:000037">
    <property type="entry name" value="Hybrid sensor histidine kinase/response regulator"/>
    <property type="match status" value="1"/>
</dbReference>
<dbReference type="PROSITE" id="PS01124">
    <property type="entry name" value="HTH_ARAC_FAMILY_2"/>
    <property type="match status" value="1"/>
</dbReference>
<dbReference type="InterPro" id="IPR001789">
    <property type="entry name" value="Sig_transdc_resp-reg_receiver"/>
</dbReference>
<evidence type="ECO:0000256" key="2">
    <source>
        <dbReference type="ARBA" id="ARBA00012438"/>
    </source>
</evidence>
<dbReference type="InterPro" id="IPR015943">
    <property type="entry name" value="WD40/YVTN_repeat-like_dom_sf"/>
</dbReference>
<evidence type="ECO:0000256" key="4">
    <source>
        <dbReference type="ARBA" id="ARBA00022679"/>
    </source>
</evidence>
<dbReference type="SUPFAM" id="SSF63825">
    <property type="entry name" value="YWTD domain"/>
    <property type="match status" value="1"/>
</dbReference>
<dbReference type="InterPro" id="IPR036097">
    <property type="entry name" value="HisK_dim/P_sf"/>
</dbReference>
<proteinExistence type="predicted"/>
<dbReference type="PROSITE" id="PS50110">
    <property type="entry name" value="RESPONSE_REGULATORY"/>
    <property type="match status" value="1"/>
</dbReference>
<dbReference type="InterPro" id="IPR036890">
    <property type="entry name" value="HATPase_C_sf"/>
</dbReference>
<evidence type="ECO:0000259" key="14">
    <source>
        <dbReference type="PROSITE" id="PS01124"/>
    </source>
</evidence>
<feature type="domain" description="Histidine kinase" evidence="15">
    <location>
        <begin position="811"/>
        <end position="1031"/>
    </location>
</feature>
<evidence type="ECO:0000256" key="12">
    <source>
        <dbReference type="PROSITE-ProRule" id="PRU00169"/>
    </source>
</evidence>
<keyword evidence="11" id="KW-0804">Transcription</keyword>
<feature type="domain" description="HTH araC/xylS-type" evidence="14">
    <location>
        <begin position="1210"/>
        <end position="1309"/>
    </location>
</feature>
<dbReference type="PANTHER" id="PTHR43547:SF2">
    <property type="entry name" value="HYBRID SIGNAL TRANSDUCTION HISTIDINE KINASE C"/>
    <property type="match status" value="1"/>
</dbReference>
<keyword evidence="18" id="KW-1185">Reference proteome</keyword>
<dbReference type="Gene3D" id="2.130.10.10">
    <property type="entry name" value="YVTN repeat-like/Quinoprotein amine dehydrogenase"/>
    <property type="match status" value="4"/>
</dbReference>
<sequence>MFYHNERMKRTILLLLLSVLFSGLSYAQAGYFISSDRFSSSLISDLCQDRQGSVWIGTDYGLNRFDGYRFQTFLHDDKDPSSLSVNVVVSLLNDREGRLWIGTNRGLDRFDHDTETFVHYPFPNNIQPRVSSLCQSKDGSILVGTSGYGIFKLGPSGKLEDVNASRREMYFSRLFEDSRGWVWKSGFDEDIVVYDGKKVTRFKSQVGNPQGFVEHDGEVLVVCLHGFMSYRNGKMGVANIDVSQAVSREAVFTNVSIDEGGNIYIGTRGQGLYRLSSDHSRRLERVAIDAYGIDSNTAKVSSILFDRSGNMWLGCHRKGLLLMPLRPMPFKNWNFLSQGVNLGSTISSVCEGDNGMVWCTVQGVGIYGFNTEGRVVAHPASPDAVEFIFRDRQQRYWVGTDDGLFAYDPVTGRSELKVTYDCDRFNDMTSDSSGRIYISTYSRGFCIYDPQTGDLRNYNFYQNDSVRGRLCNNWIMGMSSDTQGLIWMATSYGVSCYEPSTGSFRSQGWETLLEGVVCFDVCELRGGQLPDGRSLRGFIAIGTEQGLYLYDRRAHQVERFPGSEQLNNKTVCYIVQSNDNNLWCSTSQGIWKYQVNSHNFIGYVGGNGLTQKEFLYGVGMHTDEDRIFFAHSDGLTVFNPKDLKDDIASLAPLQLTGVLVGGRAVTCNTELNGVIVTDKPVSESDHFTLSYLDHTITLGFSQMNFDNPMNVIFEYRVDDGDWIRNPVGVNEFTLSHLQPGTYHIHVRAQQGGEYTPEKEVVLEIRAPWYRTKLAYFIYFAILMSIGVYVFVTYRRRATEQMNEEKMKFLINATHDIRSPLTLIMSPLANLKRRLTGTDQTDALRDIDTIEHNAKRILNLVNQILDVRKIDKQQLQLHCQQTDMVKFVNGICKMYEYNASERNITFRFNHEDERLEAWVDRSQFDKVVTNLLSNAFKYSFDGGTIDVNLSHDDKNLKLQVVDTGVGLDGDSLKHIFDRFYQGTNSYRLHIDGTGIGLNLCKMIVDMHHGTIEARNRQGEKGSVFEVCLPLGKEHLTEQEVVVETVDTQQSPNTQHLTSNKHRVLVVDDDEEICRYISTELGRYYKFTTSPNGKDGLKELLTGEYDVVVSDVMMPEMDGFTMLRMIKTNVNIAHIPVVMLTSKADVANRLEGLERGADAFLAKPFDLEELHMVIENLIQGRQRLKGKYSGAQQQVDKLEQPEVKGNDELLMERIMKAVNKNLSNSDFNVDMLTQEVGISRAQLHRKMKEMTGISTSEFIRNIRLEQAARLLREQKINVTQVAYTVGFSNLAHFSTIFRKHFGIAPSEYAEKNGEVDA</sequence>
<evidence type="ECO:0000256" key="1">
    <source>
        <dbReference type="ARBA" id="ARBA00000085"/>
    </source>
</evidence>
<evidence type="ECO:0000256" key="8">
    <source>
        <dbReference type="ARBA" id="ARBA00023012"/>
    </source>
</evidence>
<keyword evidence="7" id="KW-0067">ATP-binding</keyword>
<evidence type="ECO:0000256" key="10">
    <source>
        <dbReference type="ARBA" id="ARBA00023125"/>
    </source>
</evidence>
<dbReference type="SMART" id="SM00387">
    <property type="entry name" value="HATPase_c"/>
    <property type="match status" value="1"/>
</dbReference>
<dbReference type="CDD" id="cd00063">
    <property type="entry name" value="FN3"/>
    <property type="match status" value="1"/>
</dbReference>
<keyword evidence="9" id="KW-0805">Transcription regulation</keyword>
<keyword evidence="8" id="KW-0902">Two-component regulatory system</keyword>
<dbReference type="InterPro" id="IPR013783">
    <property type="entry name" value="Ig-like_fold"/>
</dbReference>
<dbReference type="InterPro" id="IPR003594">
    <property type="entry name" value="HATPase_dom"/>
</dbReference>
<evidence type="ECO:0000259" key="16">
    <source>
        <dbReference type="PROSITE" id="PS50110"/>
    </source>
</evidence>
<comment type="catalytic activity">
    <reaction evidence="1">
        <text>ATP + protein L-histidine = ADP + protein N-phospho-L-histidine.</text>
        <dbReference type="EC" id="2.7.13.3"/>
    </reaction>
</comment>
<dbReference type="SMART" id="SM00448">
    <property type="entry name" value="REC"/>
    <property type="match status" value="1"/>
</dbReference>
<dbReference type="PROSITE" id="PS50109">
    <property type="entry name" value="HIS_KIN"/>
    <property type="match status" value="1"/>
</dbReference>
<dbReference type="CDD" id="cd00082">
    <property type="entry name" value="HisKA"/>
    <property type="match status" value="1"/>
</dbReference>
<evidence type="ECO:0000256" key="5">
    <source>
        <dbReference type="ARBA" id="ARBA00022741"/>
    </source>
</evidence>
<feature type="modified residue" description="4-aspartylphosphate" evidence="12">
    <location>
        <position position="1109"/>
    </location>
</feature>
<evidence type="ECO:0000313" key="18">
    <source>
        <dbReference type="Proteomes" id="UP000198779"/>
    </source>
</evidence>
<dbReference type="Pfam" id="PF07494">
    <property type="entry name" value="Reg_prop"/>
    <property type="match status" value="2"/>
</dbReference>
<evidence type="ECO:0000313" key="17">
    <source>
        <dbReference type="EMBL" id="SDG26895.1"/>
    </source>
</evidence>
<keyword evidence="13" id="KW-1133">Transmembrane helix</keyword>
<dbReference type="GO" id="GO:0043565">
    <property type="term" value="F:sequence-specific DNA binding"/>
    <property type="evidence" value="ECO:0007669"/>
    <property type="project" value="InterPro"/>
</dbReference>
<evidence type="ECO:0000259" key="15">
    <source>
        <dbReference type="PROSITE" id="PS50109"/>
    </source>
</evidence>
<dbReference type="SUPFAM" id="SSF46689">
    <property type="entry name" value="Homeodomain-like"/>
    <property type="match status" value="1"/>
</dbReference>
<evidence type="ECO:0000256" key="7">
    <source>
        <dbReference type="ARBA" id="ARBA00022840"/>
    </source>
</evidence>
<dbReference type="InterPro" id="IPR004358">
    <property type="entry name" value="Sig_transdc_His_kin-like_C"/>
</dbReference>
<reference evidence="18" key="1">
    <citation type="submission" date="2016-10" db="EMBL/GenBank/DDBJ databases">
        <authorList>
            <person name="Varghese N."/>
            <person name="Submissions S."/>
        </authorList>
    </citation>
    <scope>NUCLEOTIDE SEQUENCE [LARGE SCALE GENOMIC DNA]</scope>
    <source>
        <strain evidence="18">BP1-148</strain>
    </source>
</reference>
<dbReference type="PROSITE" id="PS00041">
    <property type="entry name" value="HTH_ARAC_FAMILY_1"/>
    <property type="match status" value="1"/>
</dbReference>
<dbReference type="Gene3D" id="2.60.40.10">
    <property type="entry name" value="Immunoglobulins"/>
    <property type="match status" value="1"/>
</dbReference>
<dbReference type="Pfam" id="PF12833">
    <property type="entry name" value="HTH_18"/>
    <property type="match status" value="1"/>
</dbReference>
<dbReference type="InterPro" id="IPR003661">
    <property type="entry name" value="HisK_dim/P_dom"/>
</dbReference>
<name>A0A1G7SV34_9BACT</name>
<keyword evidence="10" id="KW-0238">DNA-binding</keyword>
<dbReference type="GO" id="GO:0000155">
    <property type="term" value="F:phosphorelay sensor kinase activity"/>
    <property type="evidence" value="ECO:0007669"/>
    <property type="project" value="InterPro"/>
</dbReference>
<keyword evidence="5" id="KW-0547">Nucleotide-binding</keyword>
<keyword evidence="4" id="KW-0808">Transferase</keyword>
<evidence type="ECO:0000256" key="11">
    <source>
        <dbReference type="ARBA" id="ARBA00023163"/>
    </source>
</evidence>
<dbReference type="InterPro" id="IPR009057">
    <property type="entry name" value="Homeodomain-like_sf"/>
</dbReference>
<dbReference type="InterPro" id="IPR011110">
    <property type="entry name" value="Reg_prop"/>
</dbReference>
<dbReference type="Gene3D" id="1.10.10.60">
    <property type="entry name" value="Homeodomain-like"/>
    <property type="match status" value="1"/>
</dbReference>
<keyword evidence="6" id="KW-0418">Kinase</keyword>
<keyword evidence="13" id="KW-0472">Membrane</keyword>
<dbReference type="InterPro" id="IPR003961">
    <property type="entry name" value="FN3_dom"/>
</dbReference>
<dbReference type="Gene3D" id="3.30.565.10">
    <property type="entry name" value="Histidine kinase-like ATPase, C-terminal domain"/>
    <property type="match status" value="1"/>
</dbReference>
<dbReference type="InterPro" id="IPR018062">
    <property type="entry name" value="HTH_AraC-typ_CS"/>
</dbReference>
<dbReference type="SUPFAM" id="SSF52172">
    <property type="entry name" value="CheY-like"/>
    <property type="match status" value="1"/>
</dbReference>
<protein>
    <recommendedName>
        <fullName evidence="2">histidine kinase</fullName>
        <ecNumber evidence="2">2.7.13.3</ecNumber>
    </recommendedName>
</protein>
<dbReference type="SUPFAM" id="SSF47384">
    <property type="entry name" value="Homodimeric domain of signal transducing histidine kinase"/>
    <property type="match status" value="1"/>
</dbReference>
<dbReference type="SUPFAM" id="SSF63829">
    <property type="entry name" value="Calcium-dependent phosphotriesterase"/>
    <property type="match status" value="2"/>
</dbReference>
<evidence type="ECO:0000256" key="3">
    <source>
        <dbReference type="ARBA" id="ARBA00022553"/>
    </source>
</evidence>
<evidence type="ECO:0000256" key="9">
    <source>
        <dbReference type="ARBA" id="ARBA00023015"/>
    </source>
</evidence>
<feature type="domain" description="Response regulatory" evidence="16">
    <location>
        <begin position="1061"/>
        <end position="1176"/>
    </location>
</feature>
<dbReference type="CDD" id="cd17574">
    <property type="entry name" value="REC_OmpR"/>
    <property type="match status" value="1"/>
</dbReference>
<dbReference type="Pfam" id="PF00072">
    <property type="entry name" value="Response_reg"/>
    <property type="match status" value="1"/>
</dbReference>
<dbReference type="PRINTS" id="PR00344">
    <property type="entry name" value="BCTRLSENSOR"/>
</dbReference>
<accession>A0A1G7SV34</accession>
<dbReference type="SUPFAM" id="SSF55874">
    <property type="entry name" value="ATPase domain of HSP90 chaperone/DNA topoisomerase II/histidine kinase"/>
    <property type="match status" value="1"/>
</dbReference>
<dbReference type="Pfam" id="PF00512">
    <property type="entry name" value="HisKA"/>
    <property type="match status" value="1"/>
</dbReference>
<organism evidence="17 18">
    <name type="scientific">Prevotella communis</name>
    <dbReference type="NCBI Taxonomy" id="2913614"/>
    <lineage>
        <taxon>Bacteria</taxon>
        <taxon>Pseudomonadati</taxon>
        <taxon>Bacteroidota</taxon>
        <taxon>Bacteroidia</taxon>
        <taxon>Bacteroidales</taxon>
        <taxon>Prevotellaceae</taxon>
        <taxon>Prevotella</taxon>
    </lineage>
</organism>
<gene>
    <name evidence="17" type="ORF">SAMN04487901_10212</name>
</gene>
<evidence type="ECO:0000256" key="6">
    <source>
        <dbReference type="ARBA" id="ARBA00022777"/>
    </source>
</evidence>
<dbReference type="PANTHER" id="PTHR43547">
    <property type="entry name" value="TWO-COMPONENT HISTIDINE KINASE"/>
    <property type="match status" value="1"/>
</dbReference>
<feature type="transmembrane region" description="Helical" evidence="13">
    <location>
        <begin position="773"/>
        <end position="791"/>
    </location>
</feature>
<dbReference type="EMBL" id="FNCQ01000002">
    <property type="protein sequence ID" value="SDG26895.1"/>
    <property type="molecule type" value="Genomic_DNA"/>
</dbReference>
<dbReference type="SMART" id="SM00342">
    <property type="entry name" value="HTH_ARAC"/>
    <property type="match status" value="1"/>
</dbReference>
<dbReference type="GO" id="GO:0003700">
    <property type="term" value="F:DNA-binding transcription factor activity"/>
    <property type="evidence" value="ECO:0007669"/>
    <property type="project" value="InterPro"/>
</dbReference>
<dbReference type="InterPro" id="IPR018060">
    <property type="entry name" value="HTH_AraC"/>
</dbReference>
<dbReference type="STRING" id="645274.SAMN04487901_10212"/>
<dbReference type="GO" id="GO:0005524">
    <property type="term" value="F:ATP binding"/>
    <property type="evidence" value="ECO:0007669"/>
    <property type="project" value="UniProtKB-KW"/>
</dbReference>
<dbReference type="Gene3D" id="1.10.287.130">
    <property type="match status" value="1"/>
</dbReference>
<keyword evidence="3 12" id="KW-0597">Phosphoprotein</keyword>
<dbReference type="InterPro" id="IPR005467">
    <property type="entry name" value="His_kinase_dom"/>
</dbReference>